<evidence type="ECO:0000313" key="2">
    <source>
        <dbReference type="Proteomes" id="UP001175271"/>
    </source>
</evidence>
<reference evidence="1" key="1">
    <citation type="submission" date="2023-06" db="EMBL/GenBank/DDBJ databases">
        <title>Genomic analysis of the entomopathogenic nematode Steinernema hermaphroditum.</title>
        <authorList>
            <person name="Schwarz E.M."/>
            <person name="Heppert J.K."/>
            <person name="Baniya A."/>
            <person name="Schwartz H.T."/>
            <person name="Tan C.-H."/>
            <person name="Antoshechkin I."/>
            <person name="Sternberg P.W."/>
            <person name="Goodrich-Blair H."/>
            <person name="Dillman A.R."/>
        </authorList>
    </citation>
    <scope>NUCLEOTIDE SEQUENCE</scope>
    <source>
        <strain evidence="1">PS9179</strain>
        <tissue evidence="1">Whole animal</tissue>
    </source>
</reference>
<protein>
    <submittedName>
        <fullName evidence="1">Uncharacterized protein</fullName>
    </submittedName>
</protein>
<name>A0AA39GQ33_9BILA</name>
<gene>
    <name evidence="1" type="ORF">QR680_019363</name>
</gene>
<dbReference type="EMBL" id="JAUCMV010000006">
    <property type="protein sequence ID" value="KAK0390459.1"/>
    <property type="molecule type" value="Genomic_DNA"/>
</dbReference>
<dbReference type="AlphaFoldDB" id="A0AA39GQ33"/>
<proteinExistence type="predicted"/>
<dbReference type="InterPro" id="IPR036397">
    <property type="entry name" value="RNaseH_sf"/>
</dbReference>
<sequence>MRADMELHIRHIMLYHFENAKEQLAKVKSKGWESLPHPPFSPTEAHTDYCVNRLTLAHNWLTNTVYDDLDELMAEVKQWIASKNSNFFAHGIDRLPGK</sequence>
<keyword evidence="2" id="KW-1185">Reference proteome</keyword>
<accession>A0AA39GQ33</accession>
<dbReference type="Proteomes" id="UP001175271">
    <property type="component" value="Unassembled WGS sequence"/>
</dbReference>
<comment type="caution">
    <text evidence="1">The sequence shown here is derived from an EMBL/GenBank/DDBJ whole genome shotgun (WGS) entry which is preliminary data.</text>
</comment>
<dbReference type="Gene3D" id="3.30.420.10">
    <property type="entry name" value="Ribonuclease H-like superfamily/Ribonuclease H"/>
    <property type="match status" value="1"/>
</dbReference>
<dbReference type="GO" id="GO:0003676">
    <property type="term" value="F:nucleic acid binding"/>
    <property type="evidence" value="ECO:0007669"/>
    <property type="project" value="InterPro"/>
</dbReference>
<evidence type="ECO:0000313" key="1">
    <source>
        <dbReference type="EMBL" id="KAK0390459.1"/>
    </source>
</evidence>
<organism evidence="1 2">
    <name type="scientific">Steinernema hermaphroditum</name>
    <dbReference type="NCBI Taxonomy" id="289476"/>
    <lineage>
        <taxon>Eukaryota</taxon>
        <taxon>Metazoa</taxon>
        <taxon>Ecdysozoa</taxon>
        <taxon>Nematoda</taxon>
        <taxon>Chromadorea</taxon>
        <taxon>Rhabditida</taxon>
        <taxon>Tylenchina</taxon>
        <taxon>Panagrolaimomorpha</taxon>
        <taxon>Strongyloidoidea</taxon>
        <taxon>Steinernematidae</taxon>
        <taxon>Steinernema</taxon>
    </lineage>
</organism>